<evidence type="ECO:0008006" key="4">
    <source>
        <dbReference type="Google" id="ProtNLM"/>
    </source>
</evidence>
<keyword evidence="3" id="KW-1185">Reference proteome</keyword>
<feature type="chain" id="PRO_5045639017" description="Secreted protein" evidence="1">
    <location>
        <begin position="24"/>
        <end position="115"/>
    </location>
</feature>
<gene>
    <name evidence="2" type="ORF">B0J12DRAFT_648191</name>
</gene>
<evidence type="ECO:0000313" key="3">
    <source>
        <dbReference type="Proteomes" id="UP000774617"/>
    </source>
</evidence>
<protein>
    <recommendedName>
        <fullName evidence="4">Secreted protein</fullName>
    </recommendedName>
</protein>
<name>A0ABQ8GP24_9PEZI</name>
<organism evidence="2 3">
    <name type="scientific">Macrophomina phaseolina</name>
    <dbReference type="NCBI Taxonomy" id="35725"/>
    <lineage>
        <taxon>Eukaryota</taxon>
        <taxon>Fungi</taxon>
        <taxon>Dikarya</taxon>
        <taxon>Ascomycota</taxon>
        <taxon>Pezizomycotina</taxon>
        <taxon>Dothideomycetes</taxon>
        <taxon>Dothideomycetes incertae sedis</taxon>
        <taxon>Botryosphaeriales</taxon>
        <taxon>Botryosphaeriaceae</taxon>
        <taxon>Macrophomina</taxon>
    </lineage>
</organism>
<proteinExistence type="predicted"/>
<sequence>MTLYQLQILPPLSMLLCLSTAGGLHHATTAVSRIVSRFADVLCRGNSSLILLHRLPLHVSFGCILSSFLRRFVCSARLWSSGGSGRWKAMSLEVRDARPTCLYLCHHWCISLGPC</sequence>
<dbReference type="Proteomes" id="UP000774617">
    <property type="component" value="Unassembled WGS sequence"/>
</dbReference>
<evidence type="ECO:0000256" key="1">
    <source>
        <dbReference type="SAM" id="SignalP"/>
    </source>
</evidence>
<evidence type="ECO:0000313" key="2">
    <source>
        <dbReference type="EMBL" id="KAH7061518.1"/>
    </source>
</evidence>
<reference evidence="2 3" key="1">
    <citation type="journal article" date="2021" name="Nat. Commun.">
        <title>Genetic determinants of endophytism in the Arabidopsis root mycobiome.</title>
        <authorList>
            <person name="Mesny F."/>
            <person name="Miyauchi S."/>
            <person name="Thiergart T."/>
            <person name="Pickel B."/>
            <person name="Atanasova L."/>
            <person name="Karlsson M."/>
            <person name="Huettel B."/>
            <person name="Barry K.W."/>
            <person name="Haridas S."/>
            <person name="Chen C."/>
            <person name="Bauer D."/>
            <person name="Andreopoulos W."/>
            <person name="Pangilinan J."/>
            <person name="LaButti K."/>
            <person name="Riley R."/>
            <person name="Lipzen A."/>
            <person name="Clum A."/>
            <person name="Drula E."/>
            <person name="Henrissat B."/>
            <person name="Kohler A."/>
            <person name="Grigoriev I.V."/>
            <person name="Martin F.M."/>
            <person name="Hacquard S."/>
        </authorList>
    </citation>
    <scope>NUCLEOTIDE SEQUENCE [LARGE SCALE GENOMIC DNA]</scope>
    <source>
        <strain evidence="2 3">MPI-SDFR-AT-0080</strain>
    </source>
</reference>
<comment type="caution">
    <text evidence="2">The sequence shown here is derived from an EMBL/GenBank/DDBJ whole genome shotgun (WGS) entry which is preliminary data.</text>
</comment>
<keyword evidence="1" id="KW-0732">Signal</keyword>
<dbReference type="EMBL" id="JAGTJR010000004">
    <property type="protein sequence ID" value="KAH7061518.1"/>
    <property type="molecule type" value="Genomic_DNA"/>
</dbReference>
<accession>A0ABQ8GP24</accession>
<feature type="signal peptide" evidence="1">
    <location>
        <begin position="1"/>
        <end position="23"/>
    </location>
</feature>